<dbReference type="Gene3D" id="3.30.300.130">
    <property type="entry name" value="Fe-S cluster assembly (FSCA)"/>
    <property type="match status" value="1"/>
</dbReference>
<accession>A0ABQ3GZP1</accession>
<sequence>MAITHEQVMDALAGVIDPEVGEDIVAIGLIYDVAIDTAAITVTMTMTSAACPMGDLILEEVRYVLTEIAPDGTAIDVKLVWEPAWTPGRMTPALRQHFGWSE</sequence>
<reference evidence="3" key="1">
    <citation type="journal article" date="2019" name="Int. J. Syst. Evol. Microbiol.">
        <title>The Global Catalogue of Microorganisms (GCM) 10K type strain sequencing project: providing services to taxonomists for standard genome sequencing and annotation.</title>
        <authorList>
            <consortium name="The Broad Institute Genomics Platform"/>
            <consortium name="The Broad Institute Genome Sequencing Center for Infectious Disease"/>
            <person name="Wu L."/>
            <person name="Ma J."/>
        </authorList>
    </citation>
    <scope>NUCLEOTIDE SEQUENCE [LARGE SCALE GENOMIC DNA]</scope>
    <source>
        <strain evidence="3">KCTC 23701</strain>
    </source>
</reference>
<comment type="caution">
    <text evidence="2">The sequence shown here is derived from an EMBL/GenBank/DDBJ whole genome shotgun (WGS) entry which is preliminary data.</text>
</comment>
<dbReference type="PANTHER" id="PTHR42831:SF1">
    <property type="entry name" value="FE-S PROTEIN MATURATION AUXILIARY FACTOR YITW"/>
    <property type="match status" value="1"/>
</dbReference>
<organism evidence="2 3">
    <name type="scientific">Jeongeupia chitinilytica</name>
    <dbReference type="NCBI Taxonomy" id="1041641"/>
    <lineage>
        <taxon>Bacteria</taxon>
        <taxon>Pseudomonadati</taxon>
        <taxon>Pseudomonadota</taxon>
        <taxon>Betaproteobacteria</taxon>
        <taxon>Neisseriales</taxon>
        <taxon>Chitinibacteraceae</taxon>
        <taxon>Jeongeupia</taxon>
    </lineage>
</organism>
<dbReference type="PANTHER" id="PTHR42831">
    <property type="entry name" value="FE-S PROTEIN MATURATION AUXILIARY FACTOR YITW"/>
    <property type="match status" value="1"/>
</dbReference>
<name>A0ABQ3GZP1_9NEIS</name>
<dbReference type="Pfam" id="PF01883">
    <property type="entry name" value="FeS_assembly_P"/>
    <property type="match status" value="1"/>
</dbReference>
<proteinExistence type="predicted"/>
<evidence type="ECO:0000313" key="3">
    <source>
        <dbReference type="Proteomes" id="UP000604737"/>
    </source>
</evidence>
<dbReference type="EMBL" id="BMYO01000005">
    <property type="protein sequence ID" value="GHD63132.1"/>
    <property type="molecule type" value="Genomic_DNA"/>
</dbReference>
<evidence type="ECO:0000313" key="2">
    <source>
        <dbReference type="EMBL" id="GHD63132.1"/>
    </source>
</evidence>
<dbReference type="Proteomes" id="UP000604737">
    <property type="component" value="Unassembled WGS sequence"/>
</dbReference>
<feature type="domain" description="MIP18 family-like" evidence="1">
    <location>
        <begin position="6"/>
        <end position="72"/>
    </location>
</feature>
<dbReference type="InterPro" id="IPR052339">
    <property type="entry name" value="Fe-S_Maturation_MIP18"/>
</dbReference>
<keyword evidence="3" id="KW-1185">Reference proteome</keyword>
<evidence type="ECO:0000259" key="1">
    <source>
        <dbReference type="Pfam" id="PF01883"/>
    </source>
</evidence>
<gene>
    <name evidence="2" type="ORF">GCM10007350_19950</name>
</gene>
<dbReference type="SUPFAM" id="SSF117916">
    <property type="entry name" value="Fe-S cluster assembly (FSCA) domain-like"/>
    <property type="match status" value="1"/>
</dbReference>
<dbReference type="InterPro" id="IPR002744">
    <property type="entry name" value="MIP18-like"/>
</dbReference>
<dbReference type="RefSeq" id="WP_189460370.1">
    <property type="nucleotide sequence ID" value="NZ_BMYO01000005.1"/>
</dbReference>
<protein>
    <recommendedName>
        <fullName evidence="1">MIP18 family-like domain-containing protein</fullName>
    </recommendedName>
</protein>
<dbReference type="InterPro" id="IPR034904">
    <property type="entry name" value="FSCA_dom_sf"/>
</dbReference>